<dbReference type="PANTHER" id="PTHR38657:SF1">
    <property type="entry name" value="SLR1343 PROTEIN"/>
    <property type="match status" value="1"/>
</dbReference>
<protein>
    <submittedName>
        <fullName evidence="1">Cryptochrome/photolyase family protein</fullName>
    </submittedName>
</protein>
<evidence type="ECO:0000313" key="1">
    <source>
        <dbReference type="EMBL" id="MCQ8181451.1"/>
    </source>
</evidence>
<comment type="caution">
    <text evidence="1">The sequence shown here is derived from an EMBL/GenBank/DDBJ whole genome shotgun (WGS) entry which is preliminary data.</text>
</comment>
<dbReference type="InterPro" id="IPR007357">
    <property type="entry name" value="PhrB-like"/>
</dbReference>
<organism evidence="1 2">
    <name type="scientific">Methylomonas aurea</name>
    <dbReference type="NCBI Taxonomy" id="2952224"/>
    <lineage>
        <taxon>Bacteria</taxon>
        <taxon>Pseudomonadati</taxon>
        <taxon>Pseudomonadota</taxon>
        <taxon>Gammaproteobacteria</taxon>
        <taxon>Methylococcales</taxon>
        <taxon>Methylococcaceae</taxon>
        <taxon>Methylomonas</taxon>
    </lineage>
</organism>
<dbReference type="InterPro" id="IPR014729">
    <property type="entry name" value="Rossmann-like_a/b/a_fold"/>
</dbReference>
<dbReference type="InterPro" id="IPR036134">
    <property type="entry name" value="Crypto/Photolyase_FAD-like_sf"/>
</dbReference>
<dbReference type="RefSeq" id="WP_256610737.1">
    <property type="nucleotide sequence ID" value="NZ_JANIBM010000009.1"/>
</dbReference>
<dbReference type="Gene3D" id="1.25.40.80">
    <property type="match status" value="1"/>
</dbReference>
<dbReference type="PANTHER" id="PTHR38657">
    <property type="entry name" value="SLR1343 PROTEIN"/>
    <property type="match status" value="1"/>
</dbReference>
<keyword evidence="2" id="KW-1185">Reference proteome</keyword>
<dbReference type="SUPFAM" id="SSF48173">
    <property type="entry name" value="Cryptochrome/photolyase FAD-binding domain"/>
    <property type="match status" value="1"/>
</dbReference>
<dbReference type="Gene3D" id="1.10.579.10">
    <property type="entry name" value="DNA Cyclobutane Dipyrimidine Photolyase, subunit A, domain 3"/>
    <property type="match status" value="1"/>
</dbReference>
<dbReference type="Gene3D" id="1.10.10.1710">
    <property type="entry name" value="Deoxyribodipyrimidine photolyase-related"/>
    <property type="match status" value="1"/>
</dbReference>
<name>A0ABT1UHF3_9GAMM</name>
<evidence type="ECO:0000313" key="2">
    <source>
        <dbReference type="Proteomes" id="UP001524569"/>
    </source>
</evidence>
<accession>A0ABT1UHF3</accession>
<dbReference type="Pfam" id="PF04244">
    <property type="entry name" value="DPRP"/>
    <property type="match status" value="1"/>
</dbReference>
<dbReference type="EMBL" id="JANIBM010000009">
    <property type="protein sequence ID" value="MCQ8181451.1"/>
    <property type="molecule type" value="Genomic_DNA"/>
</dbReference>
<dbReference type="InterPro" id="IPR052551">
    <property type="entry name" value="UV-DNA_repair_photolyase"/>
</dbReference>
<reference evidence="1 2" key="1">
    <citation type="submission" date="2022-07" db="EMBL/GenBank/DDBJ databases">
        <title>Methylomonas rivi sp. nov., Methylomonas rosea sp. nov., Methylomonas aureus sp. nov. and Methylomonas subterranea sp. nov., four novel methanotrophs isolated from a freshwater creek and the deep terrestrial subsurface.</title>
        <authorList>
            <person name="Abin C."/>
            <person name="Sankaranarayanan K."/>
            <person name="Garner C."/>
            <person name="Sindelar R."/>
            <person name="Kotary K."/>
            <person name="Garner R."/>
            <person name="Barclay S."/>
            <person name="Lawson P."/>
            <person name="Krumholz L."/>
        </authorList>
    </citation>
    <scope>NUCLEOTIDE SEQUENCE [LARGE SCALE GENOMIC DNA]</scope>
    <source>
        <strain evidence="1 2">SURF-1</strain>
    </source>
</reference>
<proteinExistence type="predicted"/>
<dbReference type="Gene3D" id="3.40.50.620">
    <property type="entry name" value="HUPs"/>
    <property type="match status" value="1"/>
</dbReference>
<gene>
    <name evidence="1" type="ORF">NP603_10055</name>
</gene>
<sequence>MTTLRLILGDQLNPLHSWFATSDPDVIYTLMEIRQETDYVLHHAQKIIGIFAAMRDFAGQLAARGHRVHYLKIDDAGNRQALTANLDCLIDRFQAQRFEYQLPDEWRLDRQLREYCQNLAIASRACDSEHFYTERDEAAQWFGEQPHWLLEKFYRRMRVKHGVLLDDRQRPLGGQWNFDHDNRKAWPGASALPYDNRPRHDHSALWQSILAGGVNSFGAAEAEDFRWPLNRAEALQQLDAFISDGLAQFGDFQDAMSRRSWRLFHSLLSFALNTKMLNPREVVERAEAAYRQGQAPLAAVEGFIRQIIGWREYVRGVYWAKMPDYAQLNHFGHTRLLPSWFWSGETQMNCLTACIGQSLQYAYAHHIQRLMVIGNFALLAGLAPEAVHRWYLGVYIDAFEWVELPNTLGMSQFADGGLLATKPYVSSAAYIDRMSDYCKGCHYDKKARSGERACPFNTLYWYFFIRHRDQLHGNPRVTMVYRNLERFALAERDAIVSRAETVLADLERL</sequence>
<dbReference type="Proteomes" id="UP001524569">
    <property type="component" value="Unassembled WGS sequence"/>
</dbReference>